<dbReference type="HAMAP" id="MF_04137">
    <property type="entry name" value="I_SPANIN_LAMBDA"/>
    <property type="match status" value="1"/>
</dbReference>
<name>A0AA50HNU2_9GAMM</name>
<organism evidence="2 3">
    <name type="scientific">Erwinia pyri</name>
    <dbReference type="NCBI Taxonomy" id="3062598"/>
    <lineage>
        <taxon>Bacteria</taxon>
        <taxon>Pseudomonadati</taxon>
        <taxon>Pseudomonadota</taxon>
        <taxon>Gammaproteobacteria</taxon>
        <taxon>Enterobacterales</taxon>
        <taxon>Erwiniaceae</taxon>
        <taxon>Erwinia</taxon>
    </lineage>
</organism>
<proteinExistence type="inferred from homology"/>
<gene>
    <name evidence="2" type="ORF">Q3V30_12075</name>
</gene>
<evidence type="ECO:0000256" key="1">
    <source>
        <dbReference type="SAM" id="Coils"/>
    </source>
</evidence>
<dbReference type="EMBL" id="CP132353">
    <property type="protein sequence ID" value="WLS77228.1"/>
    <property type="molecule type" value="Genomic_DNA"/>
</dbReference>
<dbReference type="KEGG" id="epi:Q3V30_12075"/>
<evidence type="ECO:0000313" key="2">
    <source>
        <dbReference type="EMBL" id="WLS77228.1"/>
    </source>
</evidence>
<dbReference type="Proteomes" id="UP001228139">
    <property type="component" value="Chromosome"/>
</dbReference>
<dbReference type="RefSeq" id="WP_306205960.1">
    <property type="nucleotide sequence ID" value="NZ_CP132353.1"/>
</dbReference>
<sequence>MITGIVKWLLENWRVVFITGLMVMCVNLANSAKVNKASALREKGRADEAQNLADTRQDTINDLQRRQKSVAALDAKYTKELADAKATIDQLQHDVATGKRRLQLNATCPDSATSASGVVNGPSARLTDSAQRDYFTLRERIEVAGNQIAGLQQYITEQCLK</sequence>
<accession>A0AA50HNU2</accession>
<dbReference type="AlphaFoldDB" id="A0AA50HNU2"/>
<dbReference type="Pfam" id="PF03245">
    <property type="entry name" value="Phage_lysis"/>
    <property type="match status" value="1"/>
</dbReference>
<dbReference type="GO" id="GO:0044659">
    <property type="term" value="P:viral release from host cell by cytolysis"/>
    <property type="evidence" value="ECO:0007669"/>
    <property type="project" value="InterPro"/>
</dbReference>
<keyword evidence="3" id="KW-1185">Reference proteome</keyword>
<dbReference type="InterPro" id="IPR004929">
    <property type="entry name" value="I-spanin"/>
</dbReference>
<protein>
    <submittedName>
        <fullName evidence="2">Lysis protein</fullName>
    </submittedName>
</protein>
<evidence type="ECO:0000313" key="3">
    <source>
        <dbReference type="Proteomes" id="UP001228139"/>
    </source>
</evidence>
<reference evidence="2 3" key="1">
    <citation type="submission" date="2023-07" db="EMBL/GenBank/DDBJ databases">
        <title>Pathogenic bacteria of pear tree diseases.</title>
        <authorList>
            <person name="Zhang Z."/>
            <person name="He L."/>
            <person name="Huang R."/>
        </authorList>
    </citation>
    <scope>NUCLEOTIDE SEQUENCE [LARGE SCALE GENOMIC DNA]</scope>
    <source>
        <strain evidence="2 3">DE2</strain>
    </source>
</reference>
<feature type="coiled-coil region" evidence="1">
    <location>
        <begin position="46"/>
        <end position="101"/>
    </location>
</feature>
<keyword evidence="1" id="KW-0175">Coiled coil</keyword>